<keyword evidence="2" id="KW-1185">Reference proteome</keyword>
<dbReference type="RefSeq" id="WP_242709131.1">
    <property type="nucleotide sequence ID" value="NZ_JALDAX010000003.1"/>
</dbReference>
<name>A0ABS9XD48_9ACTN</name>
<sequence length="151" mass="17239">MDATERQAALDRLNVLVGEWVVEAEFDGLEVPPGRSVFEWSLDGQFLVQRAQAPNPAPDAMTIIAVDPETGGYTQHYYDSRGVVRLYAMTFDDGVWQLLREKPDFSPLHFRQRYVGHLSADGDTIRGAWETAADETAPYEQDFVLTYRRRR</sequence>
<organism evidence="1 2">
    <name type="scientific">Streptomyces spinosisporus</name>
    <dbReference type="NCBI Taxonomy" id="2927582"/>
    <lineage>
        <taxon>Bacteria</taxon>
        <taxon>Bacillati</taxon>
        <taxon>Actinomycetota</taxon>
        <taxon>Actinomycetes</taxon>
        <taxon>Kitasatosporales</taxon>
        <taxon>Streptomycetaceae</taxon>
        <taxon>Streptomyces</taxon>
    </lineage>
</organism>
<dbReference type="Proteomes" id="UP001165270">
    <property type="component" value="Unassembled WGS sequence"/>
</dbReference>
<evidence type="ECO:0000313" key="2">
    <source>
        <dbReference type="Proteomes" id="UP001165270"/>
    </source>
</evidence>
<comment type="caution">
    <text evidence="1">The sequence shown here is derived from an EMBL/GenBank/DDBJ whole genome shotgun (WGS) entry which is preliminary data.</text>
</comment>
<evidence type="ECO:0000313" key="1">
    <source>
        <dbReference type="EMBL" id="MCI3240004.1"/>
    </source>
</evidence>
<dbReference type="EMBL" id="JALDAX010000003">
    <property type="protein sequence ID" value="MCI3240004.1"/>
    <property type="molecule type" value="Genomic_DNA"/>
</dbReference>
<gene>
    <name evidence="1" type="ORF">MQN93_09750</name>
</gene>
<reference evidence="1" key="1">
    <citation type="submission" date="2022-03" db="EMBL/GenBank/DDBJ databases">
        <title>Streptomyces 7R015 and 7R016 isolated from Barleria lupulina in Thailand.</title>
        <authorList>
            <person name="Kanchanasin P."/>
            <person name="Phongsopitanun W."/>
            <person name="Tanasupawat S."/>
        </authorList>
    </citation>
    <scope>NUCLEOTIDE SEQUENCE</scope>
    <source>
        <strain evidence="1">7R016</strain>
    </source>
</reference>
<protein>
    <recommendedName>
        <fullName evidence="3">DUF1579 domain-containing protein</fullName>
    </recommendedName>
</protein>
<proteinExistence type="predicted"/>
<evidence type="ECO:0008006" key="3">
    <source>
        <dbReference type="Google" id="ProtNLM"/>
    </source>
</evidence>
<accession>A0ABS9XD48</accession>